<dbReference type="AlphaFoldDB" id="G7YGX9"/>
<name>G7YGX9_CLOSI</name>
<keyword evidence="2" id="KW-1185">Reference proteome</keyword>
<organism evidence="1 2">
    <name type="scientific">Clonorchis sinensis</name>
    <name type="common">Chinese liver fluke</name>
    <dbReference type="NCBI Taxonomy" id="79923"/>
    <lineage>
        <taxon>Eukaryota</taxon>
        <taxon>Metazoa</taxon>
        <taxon>Spiralia</taxon>
        <taxon>Lophotrochozoa</taxon>
        <taxon>Platyhelminthes</taxon>
        <taxon>Trematoda</taxon>
        <taxon>Digenea</taxon>
        <taxon>Opisthorchiida</taxon>
        <taxon>Opisthorchiata</taxon>
        <taxon>Opisthorchiidae</taxon>
        <taxon>Clonorchis</taxon>
    </lineage>
</organism>
<protein>
    <submittedName>
        <fullName evidence="1">Uncharacterized protein</fullName>
    </submittedName>
</protein>
<proteinExistence type="predicted"/>
<evidence type="ECO:0000313" key="2">
    <source>
        <dbReference type="Proteomes" id="UP000008909"/>
    </source>
</evidence>
<reference key="2">
    <citation type="submission" date="2011-10" db="EMBL/GenBank/DDBJ databases">
        <title>The genome and transcriptome sequence of Clonorchis sinensis provide insights into the carcinogenic liver fluke.</title>
        <authorList>
            <person name="Wang X."/>
            <person name="Huang Y."/>
            <person name="Chen W."/>
            <person name="Liu H."/>
            <person name="Guo L."/>
            <person name="Chen Y."/>
            <person name="Luo F."/>
            <person name="Zhou W."/>
            <person name="Sun J."/>
            <person name="Mao Q."/>
            <person name="Liang P."/>
            <person name="Zhou C."/>
            <person name="Tian Y."/>
            <person name="Men J."/>
            <person name="Lv X."/>
            <person name="Huang L."/>
            <person name="Zhou J."/>
            <person name="Hu Y."/>
            <person name="Li R."/>
            <person name="Zhang F."/>
            <person name="Lei H."/>
            <person name="Li X."/>
            <person name="Hu X."/>
            <person name="Liang C."/>
            <person name="Xu J."/>
            <person name="Wu Z."/>
            <person name="Yu X."/>
        </authorList>
    </citation>
    <scope>NUCLEOTIDE SEQUENCE</scope>
    <source>
        <strain>Henan</strain>
    </source>
</reference>
<dbReference type="Proteomes" id="UP000008909">
    <property type="component" value="Unassembled WGS sequence"/>
</dbReference>
<dbReference type="EMBL" id="DF143256">
    <property type="protein sequence ID" value="GAA52212.1"/>
    <property type="molecule type" value="Genomic_DNA"/>
</dbReference>
<gene>
    <name evidence="1" type="ORF">CLF_107601</name>
</gene>
<reference evidence="1" key="1">
    <citation type="journal article" date="2011" name="Genome Biol.">
        <title>The draft genome of the carcinogenic human liver fluke Clonorchis sinensis.</title>
        <authorList>
            <person name="Wang X."/>
            <person name="Chen W."/>
            <person name="Huang Y."/>
            <person name="Sun J."/>
            <person name="Men J."/>
            <person name="Liu H."/>
            <person name="Luo F."/>
            <person name="Guo L."/>
            <person name="Lv X."/>
            <person name="Deng C."/>
            <person name="Zhou C."/>
            <person name="Fan Y."/>
            <person name="Li X."/>
            <person name="Huang L."/>
            <person name="Hu Y."/>
            <person name="Liang C."/>
            <person name="Hu X."/>
            <person name="Xu J."/>
            <person name="Yu X."/>
        </authorList>
    </citation>
    <scope>NUCLEOTIDE SEQUENCE [LARGE SCALE GENOMIC DNA]</scope>
    <source>
        <strain evidence="1">Henan</strain>
    </source>
</reference>
<evidence type="ECO:0000313" key="1">
    <source>
        <dbReference type="EMBL" id="GAA52212.1"/>
    </source>
</evidence>
<sequence length="584" mass="66802">MDFHLYYLSLPKFLPTYVNVRPTFVMRDGSSEHQPAGRMKNRLSVAVNECPLIKGNMRSAAKNCNLKPHVYCKTTDNPSYGTTIRSQLRDDLLVSMISSDASIEGRKPWLTAADYFVWDHPLAYRLAPLWNLMRDICVVREFEFRDRHNLFSLQPKICVDTLKHYPINQSRTINGTEDSHVKLQMKIQRLRTPPQGTGRKMLVTHNRLKPTTIFKFSYCFENVNSKNLARAGYHWRKTTDKNQDNGSSADTCGTPDGTVIDFMEPSTYPKTHRPSHNFGRLKQLVPDATGHQLSQEDTIIDSTCFGEVQDLCSTYISCRLQGVAIYPSPKINGEQSYGSHNECQASTWFLQLMMKSASVPVRYRKGTTAERIPRKPPVCGMIKDRWCMTAYVLSNATELMVRMTTYQHCSTTGVKSASFPSTNEAEQMESQEASVPKCYENYETTTKTFKTIHSPIIPRRWHVSRIVSNNLIGNSDETSRRIVVIDLISLNALLLKVTRNPIAALWQLRTAPFWNEHSGKINSETLDGRGLPTDAIEVRDNNSNYVILRYKAIPTGVWGRIVLPFHRLPRKREVHEDWMELKTL</sequence>
<accession>G7YGX9</accession>